<dbReference type="Pfam" id="PF05593">
    <property type="entry name" value="RHS_repeat"/>
    <property type="match status" value="2"/>
</dbReference>
<feature type="region of interest" description="Disordered" evidence="2">
    <location>
        <begin position="554"/>
        <end position="577"/>
    </location>
</feature>
<evidence type="ECO:0000256" key="2">
    <source>
        <dbReference type="SAM" id="MobiDB-lite"/>
    </source>
</evidence>
<dbReference type="InterPro" id="IPR050708">
    <property type="entry name" value="T6SS_VgrG/RHS"/>
</dbReference>
<protein>
    <submittedName>
        <fullName evidence="5">DUF6531 domain-containing protein</fullName>
    </submittedName>
</protein>
<gene>
    <name evidence="5" type="ORF">JAZ07_11500</name>
</gene>
<evidence type="ECO:0000313" key="6">
    <source>
        <dbReference type="Proteomes" id="UP000886667"/>
    </source>
</evidence>
<dbReference type="InterPro" id="IPR056823">
    <property type="entry name" value="TEN-like_YD-shell"/>
</dbReference>
<dbReference type="Pfam" id="PF20148">
    <property type="entry name" value="DUF6531"/>
    <property type="match status" value="1"/>
</dbReference>
<comment type="caution">
    <text evidence="5">The sequence shown here is derived from an EMBL/GenBank/DDBJ whole genome shotgun (WGS) entry which is preliminary data.</text>
</comment>
<dbReference type="PANTHER" id="PTHR32305:SF15">
    <property type="entry name" value="PROTEIN RHSA-RELATED"/>
    <property type="match status" value="1"/>
</dbReference>
<reference evidence="5" key="1">
    <citation type="journal article" date="2021" name="Proc. Natl. Acad. Sci. U.S.A.">
        <title>Global biogeography of chemosynthetic symbionts reveals both localized and globally distributed symbiont groups. .</title>
        <authorList>
            <person name="Osvatic J.T."/>
            <person name="Wilkins L.G.E."/>
            <person name="Leibrecht L."/>
            <person name="Leray M."/>
            <person name="Zauner S."/>
            <person name="Polzin J."/>
            <person name="Camacho Y."/>
            <person name="Gros O."/>
            <person name="van Gils J.A."/>
            <person name="Eisen J.A."/>
            <person name="Petersen J.M."/>
            <person name="Yuen B."/>
        </authorList>
    </citation>
    <scope>NUCLEOTIDE SEQUENCE</scope>
    <source>
        <strain evidence="5">MAGclacostrist064TRANS</strain>
    </source>
</reference>
<dbReference type="Gene3D" id="2.180.10.10">
    <property type="entry name" value="RHS repeat-associated core"/>
    <property type="match status" value="1"/>
</dbReference>
<keyword evidence="1" id="KW-0677">Repeat</keyword>
<feature type="domain" description="DUF6531" evidence="3">
    <location>
        <begin position="170"/>
        <end position="219"/>
    </location>
</feature>
<sequence length="621" mass="68998">MKTIKDATLRKYMDIRLTFFLVALSLFLIPLSGTAATSVLTVTSNPVTYWGWTPDPDMIGQKGVTIQDVRALVEARFPSIMSRENSYMVCSATNTGFSNNTNSVTAKTYEQCARKSDGRLIFAYNYTYTFSTVRICPDGSSPDLSNLIFEQCNNKYGMEAPLFRSCPKEGDPCNPATGANFRYETDVDGEGLALKFTRFYSSKDYTASSGIMGENWQPVLSKTINRIPVSNSRNEQSVVKTELYDTPESACISGWNDIKSDAYRGLASGGTAVYDDGVCNIIVQGVIKASLPVINESNRNYGATPYVNDNVITVTHSNGRQYLFQLQEGQLTSLTDTSVSLQESSDGYLFIDSNGNRESYDQNGLLKLSIDSNANSTSYTYDDLDRLISIIGPRGDELTLMYNMNGHIESVSKNGEAVSYTYESGHLKSVTYPDGTTKQYLYEDPLNTHSITGFVDENNVQFATWSYDDKGRVVMNEQANGVNHYDFTYNADGSTTVTNSNNATRTYHFELVNGVIKIQQITGDRCDTCPDGDIRSYSYDSNGFIASKTDWNGNTTTYTRDDQGRELSRTEASGTPQARTITTTWDTTLNKPLTVTDPEQITEYTYDTEGRLLSRQQSPIQ</sequence>
<dbReference type="PANTHER" id="PTHR32305">
    <property type="match status" value="1"/>
</dbReference>
<dbReference type="AlphaFoldDB" id="A0A9E4N520"/>
<evidence type="ECO:0000313" key="5">
    <source>
        <dbReference type="EMBL" id="MCG7946959.1"/>
    </source>
</evidence>
<feature type="compositionally biased region" description="Basic and acidic residues" evidence="2">
    <location>
        <begin position="559"/>
        <end position="569"/>
    </location>
</feature>
<dbReference type="EMBL" id="JAEPCM010000395">
    <property type="protein sequence ID" value="MCG7946959.1"/>
    <property type="molecule type" value="Genomic_DNA"/>
</dbReference>
<feature type="domain" description="Teneurin-like YD-shell" evidence="4">
    <location>
        <begin position="400"/>
        <end position="486"/>
    </location>
</feature>
<dbReference type="Pfam" id="PF25023">
    <property type="entry name" value="TEN_YD-shell"/>
    <property type="match status" value="1"/>
</dbReference>
<dbReference type="InterPro" id="IPR006530">
    <property type="entry name" value="YD"/>
</dbReference>
<dbReference type="NCBIfam" id="TIGR01643">
    <property type="entry name" value="YD_repeat_2x"/>
    <property type="match status" value="1"/>
</dbReference>
<name>A0A9E4N520_9GAMM</name>
<proteinExistence type="predicted"/>
<evidence type="ECO:0000256" key="1">
    <source>
        <dbReference type="ARBA" id="ARBA00022737"/>
    </source>
</evidence>
<evidence type="ECO:0000259" key="4">
    <source>
        <dbReference type="Pfam" id="PF25023"/>
    </source>
</evidence>
<dbReference type="InterPro" id="IPR031325">
    <property type="entry name" value="RHS_repeat"/>
</dbReference>
<accession>A0A9E4N520</accession>
<dbReference type="InterPro" id="IPR045351">
    <property type="entry name" value="DUF6531"/>
</dbReference>
<organism evidence="5 6">
    <name type="scientific">Candidatus Thiodiazotropha taylori</name>
    <dbReference type="NCBI Taxonomy" id="2792791"/>
    <lineage>
        <taxon>Bacteria</taxon>
        <taxon>Pseudomonadati</taxon>
        <taxon>Pseudomonadota</taxon>
        <taxon>Gammaproteobacteria</taxon>
        <taxon>Chromatiales</taxon>
        <taxon>Sedimenticolaceae</taxon>
        <taxon>Candidatus Thiodiazotropha</taxon>
    </lineage>
</organism>
<dbReference type="Proteomes" id="UP000886667">
    <property type="component" value="Unassembled WGS sequence"/>
</dbReference>
<evidence type="ECO:0000259" key="3">
    <source>
        <dbReference type="Pfam" id="PF20148"/>
    </source>
</evidence>